<proteinExistence type="predicted"/>
<comment type="caution">
    <text evidence="3">The sequence shown here is derived from an EMBL/GenBank/DDBJ whole genome shotgun (WGS) entry which is preliminary data.</text>
</comment>
<keyword evidence="1" id="KW-0175">Coiled coil</keyword>
<sequence>MGKTKSIKKTAAVSTSSSNGTKVPIKKYTESEIINVLQYILDHYDDWINRKINQRTIIVRALDHHNMKNRTPYAMHFKISRLQFEYKCCGRTIGYSNTINDMVARILKENGAIDTVKFKEETVSSDEQIIEVMDKPALQEGELNKILKHNTCDQSKGQKPSGLPNEQFKTTIVPSNNEFGDFLSLIQANRAQISSLNKGYSIPPNVYTIMETLTTGEIYKMKLQEIREKFQEVKNETNREEFKAIEKLNQSYAEIIYILSQIESGKFYRRKQNASFTCIEVLKLKTYIMRFAIIAEDLTL</sequence>
<dbReference type="VEuPathDB" id="FungiDB:FUN_024704"/>
<reference evidence="3 4" key="1">
    <citation type="submission" date="2015-10" db="EMBL/GenBank/DDBJ databases">
        <title>Genome analyses suggest a sexual origin of heterokaryosis in a supposedly ancient asexual fungus.</title>
        <authorList>
            <person name="Ropars J."/>
            <person name="Sedzielewska K."/>
            <person name="Noel J."/>
            <person name="Charron P."/>
            <person name="Farinelli L."/>
            <person name="Marton T."/>
            <person name="Kruger M."/>
            <person name="Pelin A."/>
            <person name="Brachmann A."/>
            <person name="Corradi N."/>
        </authorList>
    </citation>
    <scope>NUCLEOTIDE SEQUENCE [LARGE SCALE GENOMIC DNA]</scope>
    <source>
        <strain evidence="3 4">A4</strain>
    </source>
</reference>
<dbReference type="VEuPathDB" id="FungiDB:RhiirFUN_003989"/>
<keyword evidence="4" id="KW-1185">Reference proteome</keyword>
<evidence type="ECO:0000256" key="1">
    <source>
        <dbReference type="SAM" id="Coils"/>
    </source>
</evidence>
<protein>
    <submittedName>
        <fullName evidence="3">Uncharacterized protein</fullName>
    </submittedName>
</protein>
<feature type="coiled-coil region" evidence="1">
    <location>
        <begin position="216"/>
        <end position="243"/>
    </location>
</feature>
<gene>
    <name evidence="3" type="ORF">RhiirA4_476828</name>
</gene>
<evidence type="ECO:0000313" key="3">
    <source>
        <dbReference type="EMBL" id="PKY56496.1"/>
    </source>
</evidence>
<dbReference type="Proteomes" id="UP000234323">
    <property type="component" value="Unassembled WGS sequence"/>
</dbReference>
<dbReference type="VEuPathDB" id="FungiDB:RhiirA1_400617"/>
<organism evidence="3 4">
    <name type="scientific">Rhizophagus irregularis</name>
    <dbReference type="NCBI Taxonomy" id="588596"/>
    <lineage>
        <taxon>Eukaryota</taxon>
        <taxon>Fungi</taxon>
        <taxon>Fungi incertae sedis</taxon>
        <taxon>Mucoromycota</taxon>
        <taxon>Glomeromycotina</taxon>
        <taxon>Glomeromycetes</taxon>
        <taxon>Glomerales</taxon>
        <taxon>Glomeraceae</taxon>
        <taxon>Rhizophagus</taxon>
    </lineage>
</organism>
<dbReference type="EMBL" id="LLXI01002202">
    <property type="protein sequence ID" value="PKY56496.1"/>
    <property type="molecule type" value="Genomic_DNA"/>
</dbReference>
<feature type="compositionally biased region" description="Polar residues" evidence="2">
    <location>
        <begin position="12"/>
        <end position="21"/>
    </location>
</feature>
<evidence type="ECO:0000313" key="4">
    <source>
        <dbReference type="Proteomes" id="UP000234323"/>
    </source>
</evidence>
<evidence type="ECO:0000256" key="2">
    <source>
        <dbReference type="SAM" id="MobiDB-lite"/>
    </source>
</evidence>
<dbReference type="AlphaFoldDB" id="A0A2I1HC81"/>
<name>A0A2I1HC81_9GLOM</name>
<accession>A0A2I1HC81</accession>
<feature type="region of interest" description="Disordered" evidence="2">
    <location>
        <begin position="1"/>
        <end position="22"/>
    </location>
</feature>